<dbReference type="Gene3D" id="3.30.420.10">
    <property type="entry name" value="Ribonuclease H-like superfamily/Ribonuclease H"/>
    <property type="match status" value="1"/>
</dbReference>
<protein>
    <submittedName>
        <fullName evidence="1">Transposase</fullName>
    </submittedName>
</protein>
<proteinExistence type="predicted"/>
<evidence type="ECO:0000313" key="1">
    <source>
        <dbReference type="EMBL" id="KAI6649947.1"/>
    </source>
</evidence>
<comment type="caution">
    <text evidence="1">The sequence shown here is derived from an EMBL/GenBank/DDBJ whole genome shotgun (WGS) entry which is preliminary data.</text>
</comment>
<keyword evidence="2" id="KW-1185">Reference proteome</keyword>
<dbReference type="InterPro" id="IPR036397">
    <property type="entry name" value="RNaseH_sf"/>
</dbReference>
<evidence type="ECO:0000313" key="2">
    <source>
        <dbReference type="Proteomes" id="UP001165289"/>
    </source>
</evidence>
<dbReference type="PANTHER" id="PTHR46068:SF1">
    <property type="entry name" value="TRANSPOSASE IS30-LIKE HTH DOMAIN-CONTAINING PROTEIN"/>
    <property type="match status" value="1"/>
</dbReference>
<reference evidence="1 2" key="1">
    <citation type="journal article" date="2023" name="BMC Biol.">
        <title>The compact genome of the sponge Oopsacas minuta (Hexactinellida) is lacking key metazoan core genes.</title>
        <authorList>
            <person name="Santini S."/>
            <person name="Schenkelaars Q."/>
            <person name="Jourda C."/>
            <person name="Duchesne M."/>
            <person name="Belahbib H."/>
            <person name="Rocher C."/>
            <person name="Selva M."/>
            <person name="Riesgo A."/>
            <person name="Vervoort M."/>
            <person name="Leys S.P."/>
            <person name="Kodjabachian L."/>
            <person name="Le Bivic A."/>
            <person name="Borchiellini C."/>
            <person name="Claverie J.M."/>
            <person name="Renard E."/>
        </authorList>
    </citation>
    <scope>NUCLEOTIDE SEQUENCE [LARGE SCALE GENOMIC DNA]</scope>
    <source>
        <strain evidence="1">SPO-2</strain>
    </source>
</reference>
<organism evidence="1 2">
    <name type="scientific">Oopsacas minuta</name>
    <dbReference type="NCBI Taxonomy" id="111878"/>
    <lineage>
        <taxon>Eukaryota</taxon>
        <taxon>Metazoa</taxon>
        <taxon>Porifera</taxon>
        <taxon>Hexactinellida</taxon>
        <taxon>Hexasterophora</taxon>
        <taxon>Lyssacinosida</taxon>
        <taxon>Leucopsacidae</taxon>
        <taxon>Oopsacas</taxon>
    </lineage>
</organism>
<accession>A0AAV7JMB0</accession>
<dbReference type="GO" id="GO:0003676">
    <property type="term" value="F:nucleic acid binding"/>
    <property type="evidence" value="ECO:0007669"/>
    <property type="project" value="InterPro"/>
</dbReference>
<dbReference type="PANTHER" id="PTHR46068">
    <property type="entry name" value="PROTEIN CBG27172"/>
    <property type="match status" value="1"/>
</dbReference>
<name>A0AAV7JMB0_9METZ</name>
<dbReference type="AlphaFoldDB" id="A0AAV7JMB0"/>
<sequence>MKLLKIPQTRRNFVIRTIKRFNETGGVMDRARTGHPISITTVKMRKVVRSRVWRNPQRSIRKMAKELKISRGSLQTIVKRDLGLFSFKKWKVHFLSDKIKTKRLSRSKVLHTRFAAQGLDQVPFSDEKLFTVEQAFNRQNDRILSKSTSTIPDEYRYVKRVQKPLSLMVWAGVSSVGRTPLVFVPAGVKINAATYNELILQPTVKDLDEMMFENQPFIFQQDGAPAHTANCTQEWLRTNIPDFISKVEWPPSSPDLNPLDFSVWSILESSASSKSHNSIESLKQSLTREWEKIPQEMLRTAVWAVPGRLKAVIKKKGGYIE</sequence>
<gene>
    <name evidence="1" type="ORF">LOD99_6311</name>
</gene>
<dbReference type="EMBL" id="JAKMXF010000316">
    <property type="protein sequence ID" value="KAI6649947.1"/>
    <property type="molecule type" value="Genomic_DNA"/>
</dbReference>
<dbReference type="Proteomes" id="UP001165289">
    <property type="component" value="Unassembled WGS sequence"/>
</dbReference>